<reference evidence="1" key="1">
    <citation type="submission" date="2021-01" db="EMBL/GenBank/DDBJ databases">
        <authorList>
            <consortium name="Genoscope - CEA"/>
            <person name="William W."/>
        </authorList>
    </citation>
    <scope>NUCLEOTIDE SEQUENCE</scope>
</reference>
<name>A0A816TB11_BRANA</name>
<protein>
    <submittedName>
        <fullName evidence="1">(rape) hypothetical protein</fullName>
    </submittedName>
</protein>
<evidence type="ECO:0000313" key="1">
    <source>
        <dbReference type="EMBL" id="CAF2097163.1"/>
    </source>
</evidence>
<accession>A0A816TB11</accession>
<dbReference type="Proteomes" id="UP001295469">
    <property type="component" value="Chromosome A05"/>
</dbReference>
<sequence>MTLIVSMLSSTSMLPTSHFHISSFTFLLSSTSLWCDGHLRHCYHWRCDWCCTLRRRLRHR</sequence>
<organism evidence="1">
    <name type="scientific">Brassica napus</name>
    <name type="common">Rape</name>
    <dbReference type="NCBI Taxonomy" id="3708"/>
    <lineage>
        <taxon>Eukaryota</taxon>
        <taxon>Viridiplantae</taxon>
        <taxon>Streptophyta</taxon>
        <taxon>Embryophyta</taxon>
        <taxon>Tracheophyta</taxon>
        <taxon>Spermatophyta</taxon>
        <taxon>Magnoliopsida</taxon>
        <taxon>eudicotyledons</taxon>
        <taxon>Gunneridae</taxon>
        <taxon>Pentapetalae</taxon>
        <taxon>rosids</taxon>
        <taxon>malvids</taxon>
        <taxon>Brassicales</taxon>
        <taxon>Brassicaceae</taxon>
        <taxon>Brassiceae</taxon>
        <taxon>Brassica</taxon>
    </lineage>
</organism>
<dbReference type="EMBL" id="HG994359">
    <property type="protein sequence ID" value="CAF2097163.1"/>
    <property type="molecule type" value="Genomic_DNA"/>
</dbReference>
<gene>
    <name evidence="1" type="ORF">DARMORV10_A05P17390.1</name>
</gene>
<proteinExistence type="predicted"/>
<dbReference type="AlphaFoldDB" id="A0A816TB11"/>